<evidence type="ECO:0000256" key="1">
    <source>
        <dbReference type="SAM" id="SignalP"/>
    </source>
</evidence>
<evidence type="ECO:0000313" key="3">
    <source>
        <dbReference type="Proteomes" id="UP000484164"/>
    </source>
</evidence>
<evidence type="ECO:0000313" key="2">
    <source>
        <dbReference type="EMBL" id="KAB2815744.1"/>
    </source>
</evidence>
<comment type="caution">
    <text evidence="2">The sequence shown here is derived from an EMBL/GenBank/DDBJ whole genome shotgun (WGS) entry which is preliminary data.</text>
</comment>
<dbReference type="Proteomes" id="UP000484164">
    <property type="component" value="Unassembled WGS sequence"/>
</dbReference>
<dbReference type="OrthoDB" id="1412830at2"/>
<proteinExistence type="predicted"/>
<name>A0A6L3ZE74_9FLAO</name>
<feature type="signal peptide" evidence="1">
    <location>
        <begin position="1"/>
        <end position="18"/>
    </location>
</feature>
<protein>
    <submittedName>
        <fullName evidence="2">Uncharacterized protein</fullName>
    </submittedName>
</protein>
<organism evidence="2 3">
    <name type="scientific">Phaeocystidibacter marisrubri</name>
    <dbReference type="NCBI Taxonomy" id="1577780"/>
    <lineage>
        <taxon>Bacteria</taxon>
        <taxon>Pseudomonadati</taxon>
        <taxon>Bacteroidota</taxon>
        <taxon>Flavobacteriia</taxon>
        <taxon>Flavobacteriales</taxon>
        <taxon>Phaeocystidibacteraceae</taxon>
        <taxon>Phaeocystidibacter</taxon>
    </lineage>
</organism>
<keyword evidence="1" id="KW-0732">Signal</keyword>
<reference evidence="2 3" key="1">
    <citation type="submission" date="2019-10" db="EMBL/GenBank/DDBJ databases">
        <title>Genome sequence of Phaeocystidibacter marisrubri JCM30614 (type strain).</title>
        <authorList>
            <person name="Bowman J.P."/>
        </authorList>
    </citation>
    <scope>NUCLEOTIDE SEQUENCE [LARGE SCALE GENOMIC DNA]</scope>
    <source>
        <strain evidence="2 3">JCM 30614</strain>
    </source>
</reference>
<gene>
    <name evidence="2" type="ORF">F8C82_08575</name>
</gene>
<dbReference type="EMBL" id="WBVQ01000002">
    <property type="protein sequence ID" value="KAB2815744.1"/>
    <property type="molecule type" value="Genomic_DNA"/>
</dbReference>
<feature type="chain" id="PRO_5026667309" evidence="1">
    <location>
        <begin position="19"/>
        <end position="290"/>
    </location>
</feature>
<dbReference type="AlphaFoldDB" id="A0A6L3ZE74"/>
<accession>A0A6L3ZE74</accession>
<dbReference type="RefSeq" id="WP_151693174.1">
    <property type="nucleotide sequence ID" value="NZ_BMGX01000001.1"/>
</dbReference>
<keyword evidence="3" id="KW-1185">Reference proteome</keyword>
<sequence>MIKFAAFLLIISPIYSFAQATFDELLEETNYLITDYERLSPWVAFYPLDSLHISPRHMDELEADFESLSDSVETINLIYYYHEWIFENLTSLVALDEFGQLEMTKAFASSLQVASSPDQNLVSFNLDEKTGGSYRSRMSLLIFRPSEFSDGYQILSEGPTDGYTAIHQLESTSGTKYLLKGEVMGCNTCFESYVDLVRIDSASFVYELNLHVIARSFNEGVSYDANTKILSINYHLNDLFQEVICPLNREEQQLYEHANTADYDTFYRCNCSYQWKGETFELIQSSFVQD</sequence>